<feature type="transmembrane region" description="Helical" evidence="2">
    <location>
        <begin position="146"/>
        <end position="165"/>
    </location>
</feature>
<dbReference type="InterPro" id="IPR011701">
    <property type="entry name" value="MFS"/>
</dbReference>
<evidence type="ECO:0000256" key="2">
    <source>
        <dbReference type="SAM" id="Phobius"/>
    </source>
</evidence>
<dbReference type="PANTHER" id="PTHR23530:SF1">
    <property type="entry name" value="PERMEASE, MAJOR FACILITATOR SUPERFAMILY-RELATED"/>
    <property type="match status" value="1"/>
</dbReference>
<dbReference type="InterPro" id="IPR036259">
    <property type="entry name" value="MFS_trans_sf"/>
</dbReference>
<feature type="transmembrane region" description="Helical" evidence="2">
    <location>
        <begin position="257"/>
        <end position="276"/>
    </location>
</feature>
<gene>
    <name evidence="3" type="ORF">JJB07_16275</name>
</gene>
<evidence type="ECO:0000313" key="4">
    <source>
        <dbReference type="Proteomes" id="UP000602284"/>
    </source>
</evidence>
<sequence length="398" mass="43257">MSLQPGTLAHHNVRLFFWATLFGSINFLEPVMSLFYLGHGLSTAGIYYATLCWCVTVALSEVPTGTFADRFGPKASFFVGCVVNVCSKVCLLLLLLTDGSIWWFYAYNVLNGLSATFFSGADEALIYDSLKESGEEDKMDIAMGKIYSSTMYVSMAASLVGAFVVRDLADWQFAIIVGGGVLATLLQLVFLGGIKNPSVVEKFRENPYVHVRNGLENLRRSPRLVRLFVNTTVVFVPTFVVFGKLEQPYLTGNGLPISWLGVVYASVALGGLLVTRNIGRITAKFSRVGILYVSGVLMAAMLFASASFPETPVLAFATFYVLRFLKTIRMPISSHLHNELIPSGSRATTLSLLSIADSMFDVLFLTTFAGLAGLGYTAVFIGCGFAALVGTLIPIHKK</sequence>
<dbReference type="EMBL" id="JAEQNB010000005">
    <property type="protein sequence ID" value="MBL0388175.1"/>
    <property type="molecule type" value="Genomic_DNA"/>
</dbReference>
<evidence type="ECO:0000256" key="1">
    <source>
        <dbReference type="ARBA" id="ARBA00004651"/>
    </source>
</evidence>
<feature type="transmembrane region" description="Helical" evidence="2">
    <location>
        <begin position="288"/>
        <end position="306"/>
    </location>
</feature>
<dbReference type="RefSeq" id="WP_201636894.1">
    <property type="nucleotide sequence ID" value="NZ_JAEQNB010000005.1"/>
</dbReference>
<dbReference type="Proteomes" id="UP000602284">
    <property type="component" value="Unassembled WGS sequence"/>
</dbReference>
<dbReference type="Gene3D" id="1.20.1250.20">
    <property type="entry name" value="MFS general substrate transporter like domains"/>
    <property type="match status" value="1"/>
</dbReference>
<comment type="caution">
    <text evidence="3">The sequence shown here is derived from an EMBL/GenBank/DDBJ whole genome shotgun (WGS) entry which is preliminary data.</text>
</comment>
<dbReference type="CDD" id="cd06174">
    <property type="entry name" value="MFS"/>
    <property type="match status" value="1"/>
</dbReference>
<dbReference type="InterPro" id="IPR053160">
    <property type="entry name" value="MFS_DHA3_Transporter"/>
</dbReference>
<dbReference type="Pfam" id="PF07690">
    <property type="entry name" value="MFS_1"/>
    <property type="match status" value="1"/>
</dbReference>
<feature type="transmembrane region" description="Helical" evidence="2">
    <location>
        <begin position="44"/>
        <end position="63"/>
    </location>
</feature>
<feature type="transmembrane region" description="Helical" evidence="2">
    <location>
        <begin position="227"/>
        <end position="245"/>
    </location>
</feature>
<evidence type="ECO:0000313" key="3">
    <source>
        <dbReference type="EMBL" id="MBL0388175.1"/>
    </source>
</evidence>
<name>A0ABS1JD93_9BACL</name>
<accession>A0ABS1JD93</accession>
<keyword evidence="2" id="KW-0812">Transmembrane</keyword>
<dbReference type="PANTHER" id="PTHR23530">
    <property type="entry name" value="TRANSPORT PROTEIN-RELATED"/>
    <property type="match status" value="1"/>
</dbReference>
<keyword evidence="2" id="KW-1133">Transmembrane helix</keyword>
<protein>
    <submittedName>
        <fullName evidence="3">MFS transporter</fullName>
    </submittedName>
</protein>
<feature type="transmembrane region" description="Helical" evidence="2">
    <location>
        <begin position="15"/>
        <end position="38"/>
    </location>
</feature>
<organism evidence="3 4">
    <name type="scientific">Tumebacillus amylolyticus</name>
    <dbReference type="NCBI Taxonomy" id="2801339"/>
    <lineage>
        <taxon>Bacteria</taxon>
        <taxon>Bacillati</taxon>
        <taxon>Bacillota</taxon>
        <taxon>Bacilli</taxon>
        <taxon>Bacillales</taxon>
        <taxon>Alicyclobacillaceae</taxon>
        <taxon>Tumebacillus</taxon>
    </lineage>
</organism>
<proteinExistence type="predicted"/>
<dbReference type="SUPFAM" id="SSF103473">
    <property type="entry name" value="MFS general substrate transporter"/>
    <property type="match status" value="1"/>
</dbReference>
<feature type="transmembrane region" description="Helical" evidence="2">
    <location>
        <begin position="374"/>
        <end position="395"/>
    </location>
</feature>
<reference evidence="3 4" key="1">
    <citation type="submission" date="2021-01" db="EMBL/GenBank/DDBJ databases">
        <title>Tumebacillus sp. strain ITR2 16S ribosomal RNA gene Genome sequencing and assembly.</title>
        <authorList>
            <person name="Kang M."/>
        </authorList>
    </citation>
    <scope>NUCLEOTIDE SEQUENCE [LARGE SCALE GENOMIC DNA]</scope>
    <source>
        <strain evidence="3 4">ITR2</strain>
    </source>
</reference>
<feature type="transmembrane region" description="Helical" evidence="2">
    <location>
        <begin position="171"/>
        <end position="194"/>
    </location>
</feature>
<comment type="subcellular location">
    <subcellularLocation>
        <location evidence="1">Cell membrane</location>
        <topology evidence="1">Multi-pass membrane protein</topology>
    </subcellularLocation>
</comment>
<keyword evidence="4" id="KW-1185">Reference proteome</keyword>
<keyword evidence="2" id="KW-0472">Membrane</keyword>
<feature type="transmembrane region" description="Helical" evidence="2">
    <location>
        <begin position="75"/>
        <end position="96"/>
    </location>
</feature>